<gene>
    <name evidence="2" type="ORF">V6N12_032735</name>
</gene>
<dbReference type="Proteomes" id="UP001472677">
    <property type="component" value="Unassembled WGS sequence"/>
</dbReference>
<feature type="domain" description="Reverse transcriptase zinc-binding" evidence="1">
    <location>
        <begin position="1"/>
        <end position="52"/>
    </location>
</feature>
<proteinExistence type="predicted"/>
<sequence>MWKVVQDRVPTLVELAKCCCGSLTSSLCLLCSKALEPVEHVFCHCGLVWKVWMKWVAMWNLHLVVPSNLHHFVLMWESLPVKSFLKEF</sequence>
<evidence type="ECO:0000313" key="3">
    <source>
        <dbReference type="Proteomes" id="UP001472677"/>
    </source>
</evidence>
<evidence type="ECO:0000259" key="1">
    <source>
        <dbReference type="Pfam" id="PF13966"/>
    </source>
</evidence>
<reference evidence="2 3" key="1">
    <citation type="journal article" date="2024" name="G3 (Bethesda)">
        <title>Genome assembly of Hibiscus sabdariffa L. provides insights into metabolisms of medicinal natural products.</title>
        <authorList>
            <person name="Kim T."/>
        </authorList>
    </citation>
    <scope>NUCLEOTIDE SEQUENCE [LARGE SCALE GENOMIC DNA]</scope>
    <source>
        <strain evidence="2">TK-2024</strain>
        <tissue evidence="2">Old leaves</tissue>
    </source>
</reference>
<evidence type="ECO:0000313" key="2">
    <source>
        <dbReference type="EMBL" id="KAK8481100.1"/>
    </source>
</evidence>
<protein>
    <recommendedName>
        <fullName evidence="1">Reverse transcriptase zinc-binding domain-containing protein</fullName>
    </recommendedName>
</protein>
<dbReference type="Pfam" id="PF13966">
    <property type="entry name" value="zf-RVT"/>
    <property type="match status" value="1"/>
</dbReference>
<dbReference type="EMBL" id="JBBPBM010001937">
    <property type="protein sequence ID" value="KAK8481100.1"/>
    <property type="molecule type" value="Genomic_DNA"/>
</dbReference>
<organism evidence="2 3">
    <name type="scientific">Hibiscus sabdariffa</name>
    <name type="common">roselle</name>
    <dbReference type="NCBI Taxonomy" id="183260"/>
    <lineage>
        <taxon>Eukaryota</taxon>
        <taxon>Viridiplantae</taxon>
        <taxon>Streptophyta</taxon>
        <taxon>Embryophyta</taxon>
        <taxon>Tracheophyta</taxon>
        <taxon>Spermatophyta</taxon>
        <taxon>Magnoliopsida</taxon>
        <taxon>eudicotyledons</taxon>
        <taxon>Gunneridae</taxon>
        <taxon>Pentapetalae</taxon>
        <taxon>rosids</taxon>
        <taxon>malvids</taxon>
        <taxon>Malvales</taxon>
        <taxon>Malvaceae</taxon>
        <taxon>Malvoideae</taxon>
        <taxon>Hibiscus</taxon>
    </lineage>
</organism>
<dbReference type="InterPro" id="IPR026960">
    <property type="entry name" value="RVT-Znf"/>
</dbReference>
<name>A0ABR1ZKH0_9ROSI</name>
<keyword evidence="3" id="KW-1185">Reference proteome</keyword>
<comment type="caution">
    <text evidence="2">The sequence shown here is derived from an EMBL/GenBank/DDBJ whole genome shotgun (WGS) entry which is preliminary data.</text>
</comment>
<accession>A0ABR1ZKH0</accession>